<name>A0A0L6ULG3_9BASI</name>
<gene>
    <name evidence="1" type="ORF">VP01_519g1</name>
</gene>
<dbReference type="VEuPathDB" id="FungiDB:VP01_519g1"/>
<evidence type="ECO:0000313" key="1">
    <source>
        <dbReference type="EMBL" id="KNZ49122.1"/>
    </source>
</evidence>
<reference evidence="1 2" key="1">
    <citation type="submission" date="2015-08" db="EMBL/GenBank/DDBJ databases">
        <title>Next Generation Sequencing and Analysis of the Genome of Puccinia sorghi L Schw, the Causal Agent of Maize Common Rust.</title>
        <authorList>
            <person name="Rochi L."/>
            <person name="Burguener G."/>
            <person name="Darino M."/>
            <person name="Turjanski A."/>
            <person name="Kreff E."/>
            <person name="Dieguez M.J."/>
            <person name="Sacco F."/>
        </authorList>
    </citation>
    <scope>NUCLEOTIDE SEQUENCE [LARGE SCALE GENOMIC DNA]</scope>
    <source>
        <strain evidence="1 2">RO10H11247</strain>
    </source>
</reference>
<sequence>MMCWLGDNEWGKKMCGQATDWIGWKFKYDRNPIAWQQLGQFKGNSGSPMNYAGRYDRSSGSNADTRVCLTGADVFRQDGEIFSLGGLWEGCKPPKWSSVDGLYTRRVCMMCIYPFLLYHCMLIISSSEDFQVSPNSSWPWSQQPPASGILRSIKSTSSTGAWCAAVSCDCSRRSRKSALPTKYDVIHRISSDDCSGCDILVAITSNETSAEFKYVHLGLGRSSIRCSTSQAVLSPLQQILHIGDMTTSDGWATSQSLVFKRLRCNLRGFRHKFIPGGARMCENLELPIRILLFELLRLINDYSVQMDVHHRTRRAVFQPNILLKNKYCYDLPAAGDYISLLRTTPTGIYTDTTTGYETAIPATLKKIEYMIVEKKNDNMVKECQCGTQMSKKLPANKVYIKIYGIINQPCLLHNKQALLQINKSIKCYLITGLINKNNKKLLQKLVTISTNKYHKNKLFSK</sequence>
<accession>A0A0L6ULG3</accession>
<dbReference type="Proteomes" id="UP000037035">
    <property type="component" value="Unassembled WGS sequence"/>
</dbReference>
<comment type="caution">
    <text evidence="1">The sequence shown here is derived from an EMBL/GenBank/DDBJ whole genome shotgun (WGS) entry which is preliminary data.</text>
</comment>
<dbReference type="AlphaFoldDB" id="A0A0L6ULG3"/>
<dbReference type="EMBL" id="LAVV01010386">
    <property type="protein sequence ID" value="KNZ49122.1"/>
    <property type="molecule type" value="Genomic_DNA"/>
</dbReference>
<protein>
    <submittedName>
        <fullName evidence="1">Uncharacterized protein</fullName>
    </submittedName>
</protein>
<proteinExistence type="predicted"/>
<keyword evidence="2" id="KW-1185">Reference proteome</keyword>
<evidence type="ECO:0000313" key="2">
    <source>
        <dbReference type="Proteomes" id="UP000037035"/>
    </source>
</evidence>
<organism evidence="1 2">
    <name type="scientific">Puccinia sorghi</name>
    <dbReference type="NCBI Taxonomy" id="27349"/>
    <lineage>
        <taxon>Eukaryota</taxon>
        <taxon>Fungi</taxon>
        <taxon>Dikarya</taxon>
        <taxon>Basidiomycota</taxon>
        <taxon>Pucciniomycotina</taxon>
        <taxon>Pucciniomycetes</taxon>
        <taxon>Pucciniales</taxon>
        <taxon>Pucciniaceae</taxon>
        <taxon>Puccinia</taxon>
    </lineage>
</organism>